<keyword evidence="5 10" id="KW-0443">Lipid metabolism</keyword>
<keyword evidence="7 10" id="KW-1208">Phospholipid metabolism</keyword>
<dbReference type="EMBL" id="CP036426">
    <property type="protein sequence ID" value="QDV32931.1"/>
    <property type="molecule type" value="Genomic_DNA"/>
</dbReference>
<dbReference type="PANTHER" id="PTHR30100:SF1">
    <property type="entry name" value="PHOSPHATE ACYLTRANSFERASE"/>
    <property type="match status" value="1"/>
</dbReference>
<dbReference type="OrthoDB" id="9806408at2"/>
<keyword evidence="6 10" id="KW-0594">Phospholipid biosynthesis</keyword>
<evidence type="ECO:0000256" key="3">
    <source>
        <dbReference type="ARBA" id="ARBA00022516"/>
    </source>
</evidence>
<evidence type="ECO:0000313" key="12">
    <source>
        <dbReference type="Proteomes" id="UP000317835"/>
    </source>
</evidence>
<dbReference type="GO" id="GO:0006633">
    <property type="term" value="P:fatty acid biosynthetic process"/>
    <property type="evidence" value="ECO:0007669"/>
    <property type="project" value="UniProtKB-UniRule"/>
</dbReference>
<evidence type="ECO:0000256" key="4">
    <source>
        <dbReference type="ARBA" id="ARBA00022679"/>
    </source>
</evidence>
<keyword evidence="3 10" id="KW-0444">Lipid biosynthesis</keyword>
<protein>
    <recommendedName>
        <fullName evidence="8 10">Phosphate acyltransferase</fullName>
        <ecNumber evidence="8 10">2.3.1.274</ecNumber>
    </recommendedName>
    <alternativeName>
        <fullName evidence="10">Acyl-ACP phosphotransacylase</fullName>
    </alternativeName>
    <alternativeName>
        <fullName evidence="10">Acyl-[acyl-carrier-protein]--phosphate acyltransferase</fullName>
    </alternativeName>
    <alternativeName>
        <fullName evidence="10">Phosphate-acyl-ACP acyltransferase</fullName>
    </alternativeName>
</protein>
<dbReference type="UniPathway" id="UPA00085"/>
<sequence>MRIVLDAMGGDHAPGPIVEGAVEAVRGEPGLSVVLVGDQPRVEAELGRFPDAPRDRLPVVHAAEVVGMEEKPVEALRRKRDNSISRSWALMAAGEVSGIVSAGSTGAMVASALFNAKMFLPGVRRPGIAAIFPSHQGPVVIVDVGANMNARPEDLYQYGLMGAVYAEQILGVDQPRIGILNVGSEEAKGTDLTRSAAALFRAGPIHGRFIGNVEGRDIYEGHARVVVCEGFVGNVLLKAGEGAVEFLFAELKQEMARLLPEIPEEAGGKLIASLRGLKRRYEYHEYGGGPLLGIRGSCIICHGSSDARAIKNALRVASTLATDRVNDQIIRDLEAAPKVEEVVLPKAEDASQAKPEQP</sequence>
<evidence type="ECO:0000256" key="5">
    <source>
        <dbReference type="ARBA" id="ARBA00023098"/>
    </source>
</evidence>
<dbReference type="KEGG" id="tpla:ElP_07730"/>
<dbReference type="Gene3D" id="3.40.718.10">
    <property type="entry name" value="Isopropylmalate Dehydrogenase"/>
    <property type="match status" value="1"/>
</dbReference>
<dbReference type="PANTHER" id="PTHR30100">
    <property type="entry name" value="FATTY ACID/PHOSPHOLIPID SYNTHESIS PROTEIN PLSX"/>
    <property type="match status" value="1"/>
</dbReference>
<comment type="function">
    <text evidence="10">Catalyzes the reversible formation of acyl-phosphate (acyl-PO(4)) from acyl-[acyl-carrier-protein] (acyl-ACP). This enzyme utilizes acyl-ACP as fatty acyl donor, but not acyl-CoA.</text>
</comment>
<gene>
    <name evidence="10 11" type="primary">plsX</name>
    <name evidence="11" type="ORF">ElP_07730</name>
</gene>
<evidence type="ECO:0000256" key="7">
    <source>
        <dbReference type="ARBA" id="ARBA00023264"/>
    </source>
</evidence>
<dbReference type="GO" id="GO:0043811">
    <property type="term" value="F:phosphate:acyl-[acyl carrier protein] acyltransferase activity"/>
    <property type="evidence" value="ECO:0007669"/>
    <property type="project" value="UniProtKB-UniRule"/>
</dbReference>
<reference evidence="11 12" key="1">
    <citation type="submission" date="2019-02" db="EMBL/GenBank/DDBJ databases">
        <title>Deep-cultivation of Planctomycetes and their phenomic and genomic characterization uncovers novel biology.</title>
        <authorList>
            <person name="Wiegand S."/>
            <person name="Jogler M."/>
            <person name="Boedeker C."/>
            <person name="Pinto D."/>
            <person name="Vollmers J."/>
            <person name="Rivas-Marin E."/>
            <person name="Kohn T."/>
            <person name="Peeters S.H."/>
            <person name="Heuer A."/>
            <person name="Rast P."/>
            <person name="Oberbeckmann S."/>
            <person name="Bunk B."/>
            <person name="Jeske O."/>
            <person name="Meyerdierks A."/>
            <person name="Storesund J.E."/>
            <person name="Kallscheuer N."/>
            <person name="Luecker S."/>
            <person name="Lage O.M."/>
            <person name="Pohl T."/>
            <person name="Merkel B.J."/>
            <person name="Hornburger P."/>
            <person name="Mueller R.-W."/>
            <person name="Bruemmer F."/>
            <person name="Labrenz M."/>
            <person name="Spormann A.M."/>
            <person name="Op den Camp H."/>
            <person name="Overmann J."/>
            <person name="Amann R."/>
            <person name="Jetten M.S.M."/>
            <person name="Mascher T."/>
            <person name="Medema M.H."/>
            <person name="Devos D.P."/>
            <person name="Kaster A.-K."/>
            <person name="Ovreas L."/>
            <person name="Rohde M."/>
            <person name="Galperin M.Y."/>
            <person name="Jogler C."/>
        </authorList>
    </citation>
    <scope>NUCLEOTIDE SEQUENCE [LARGE SCALE GENOMIC DNA]</scope>
    <source>
        <strain evidence="11 12">ElP</strain>
    </source>
</reference>
<organism evidence="11 12">
    <name type="scientific">Tautonia plasticadhaerens</name>
    <dbReference type="NCBI Taxonomy" id="2527974"/>
    <lineage>
        <taxon>Bacteria</taxon>
        <taxon>Pseudomonadati</taxon>
        <taxon>Planctomycetota</taxon>
        <taxon>Planctomycetia</taxon>
        <taxon>Isosphaerales</taxon>
        <taxon>Isosphaeraceae</taxon>
        <taxon>Tautonia</taxon>
    </lineage>
</organism>
<evidence type="ECO:0000256" key="9">
    <source>
        <dbReference type="ARBA" id="ARBA00046608"/>
    </source>
</evidence>
<dbReference type="Proteomes" id="UP000317835">
    <property type="component" value="Chromosome"/>
</dbReference>
<dbReference type="PIRSF" id="PIRSF002465">
    <property type="entry name" value="Phsphlp_syn_PlsX"/>
    <property type="match status" value="1"/>
</dbReference>
<dbReference type="GO" id="GO:0005737">
    <property type="term" value="C:cytoplasm"/>
    <property type="evidence" value="ECO:0007669"/>
    <property type="project" value="UniProtKB-SubCell"/>
</dbReference>
<evidence type="ECO:0000256" key="2">
    <source>
        <dbReference type="ARBA" id="ARBA00022490"/>
    </source>
</evidence>
<evidence type="ECO:0000313" key="11">
    <source>
        <dbReference type="EMBL" id="QDV32931.1"/>
    </source>
</evidence>
<evidence type="ECO:0000256" key="1">
    <source>
        <dbReference type="ARBA" id="ARBA00001232"/>
    </source>
</evidence>
<dbReference type="EC" id="2.3.1.274" evidence="8 10"/>
<keyword evidence="4 10" id="KW-0808">Transferase</keyword>
<name>A0A518GWK4_9BACT</name>
<dbReference type="Pfam" id="PF02504">
    <property type="entry name" value="FA_synthesis"/>
    <property type="match status" value="1"/>
</dbReference>
<keyword evidence="2 10" id="KW-0963">Cytoplasm</keyword>
<dbReference type="AlphaFoldDB" id="A0A518GWK4"/>
<comment type="subunit">
    <text evidence="9 10">Homodimer. Probably interacts with PlsY.</text>
</comment>
<keyword evidence="11" id="KW-0012">Acyltransferase</keyword>
<dbReference type="InterPro" id="IPR012281">
    <property type="entry name" value="Phospholipid_synth_PlsX-like"/>
</dbReference>
<dbReference type="HAMAP" id="MF_00019">
    <property type="entry name" value="PlsX"/>
    <property type="match status" value="1"/>
</dbReference>
<comment type="similarity">
    <text evidence="10">Belongs to the PlsX family.</text>
</comment>
<dbReference type="GO" id="GO:0008654">
    <property type="term" value="P:phospholipid biosynthetic process"/>
    <property type="evidence" value="ECO:0007669"/>
    <property type="project" value="UniProtKB-KW"/>
</dbReference>
<comment type="catalytic activity">
    <reaction evidence="1 10">
        <text>a fatty acyl-[ACP] + phosphate = an acyl phosphate + holo-[ACP]</text>
        <dbReference type="Rhea" id="RHEA:42292"/>
        <dbReference type="Rhea" id="RHEA-COMP:9685"/>
        <dbReference type="Rhea" id="RHEA-COMP:14125"/>
        <dbReference type="ChEBI" id="CHEBI:43474"/>
        <dbReference type="ChEBI" id="CHEBI:59918"/>
        <dbReference type="ChEBI" id="CHEBI:64479"/>
        <dbReference type="ChEBI" id="CHEBI:138651"/>
        <dbReference type="EC" id="2.3.1.274"/>
    </reaction>
</comment>
<dbReference type="NCBIfam" id="TIGR00182">
    <property type="entry name" value="plsX"/>
    <property type="match status" value="1"/>
</dbReference>
<evidence type="ECO:0000256" key="6">
    <source>
        <dbReference type="ARBA" id="ARBA00023209"/>
    </source>
</evidence>
<dbReference type="SUPFAM" id="SSF53659">
    <property type="entry name" value="Isocitrate/Isopropylmalate dehydrogenase-like"/>
    <property type="match status" value="1"/>
</dbReference>
<accession>A0A518GWK4</accession>
<proteinExistence type="inferred from homology"/>
<evidence type="ECO:0000256" key="10">
    <source>
        <dbReference type="HAMAP-Rule" id="MF_00019"/>
    </source>
</evidence>
<comment type="subcellular location">
    <subcellularLocation>
        <location evidence="10">Cytoplasm</location>
    </subcellularLocation>
    <text evidence="10">Associated with the membrane possibly through PlsY.</text>
</comment>
<keyword evidence="12" id="KW-1185">Reference proteome</keyword>
<comment type="pathway">
    <text evidence="10">Lipid metabolism; phospholipid metabolism.</text>
</comment>
<evidence type="ECO:0000256" key="8">
    <source>
        <dbReference type="ARBA" id="ARBA00024069"/>
    </source>
</evidence>
<dbReference type="InterPro" id="IPR003664">
    <property type="entry name" value="FA_synthesis"/>
</dbReference>
<dbReference type="RefSeq" id="WP_145267366.1">
    <property type="nucleotide sequence ID" value="NZ_CP036426.1"/>
</dbReference>